<dbReference type="SMART" id="SM00267">
    <property type="entry name" value="GGDEF"/>
    <property type="match status" value="1"/>
</dbReference>
<comment type="caution">
    <text evidence="6">The sequence shown here is derived from an EMBL/GenBank/DDBJ whole genome shotgun (WGS) entry which is preliminary data.</text>
</comment>
<feature type="domain" description="PAS" evidence="2">
    <location>
        <begin position="47"/>
        <end position="93"/>
    </location>
</feature>
<dbReference type="OrthoDB" id="1316910at2"/>
<dbReference type="FunFam" id="3.30.70.270:FF:000001">
    <property type="entry name" value="Diguanylate cyclase domain protein"/>
    <property type="match status" value="1"/>
</dbReference>
<dbReference type="Gene3D" id="3.30.450.20">
    <property type="entry name" value="PAS domain"/>
    <property type="match status" value="1"/>
</dbReference>
<reference evidence="6 7" key="1">
    <citation type="submission" date="2018-05" db="EMBL/GenBank/DDBJ databases">
        <title>Vibrio limimaris sp. nov., isolated from marine sediment.</title>
        <authorList>
            <person name="Li C.-M."/>
        </authorList>
    </citation>
    <scope>NUCLEOTIDE SEQUENCE [LARGE SCALE GENOMIC DNA]</scope>
    <source>
        <strain evidence="6 7">E4404</strain>
    </source>
</reference>
<dbReference type="SUPFAM" id="SSF55073">
    <property type="entry name" value="Nucleotide cyclase"/>
    <property type="match status" value="1"/>
</dbReference>
<dbReference type="PROSITE" id="PS50887">
    <property type="entry name" value="GGDEF"/>
    <property type="match status" value="1"/>
</dbReference>
<name>A0A2U3B6X4_9VIBR</name>
<feature type="domain" description="PAC" evidence="3">
    <location>
        <begin position="120"/>
        <end position="172"/>
    </location>
</feature>
<keyword evidence="7" id="KW-1185">Reference proteome</keyword>
<dbReference type="InterPro" id="IPR000160">
    <property type="entry name" value="GGDEF_dom"/>
</dbReference>
<dbReference type="NCBIfam" id="TIGR00254">
    <property type="entry name" value="GGDEF"/>
    <property type="match status" value="1"/>
</dbReference>
<dbReference type="SUPFAM" id="SSF141868">
    <property type="entry name" value="EAL domain-like"/>
    <property type="match status" value="1"/>
</dbReference>
<dbReference type="PROSITE" id="PS50112">
    <property type="entry name" value="PAS"/>
    <property type="match status" value="1"/>
</dbReference>
<dbReference type="PROSITE" id="PS50113">
    <property type="entry name" value="PAC"/>
    <property type="match status" value="1"/>
</dbReference>
<organism evidence="6 7">
    <name type="scientific">Vibrio albus</name>
    <dbReference type="NCBI Taxonomy" id="2200953"/>
    <lineage>
        <taxon>Bacteria</taxon>
        <taxon>Pseudomonadati</taxon>
        <taxon>Pseudomonadota</taxon>
        <taxon>Gammaproteobacteria</taxon>
        <taxon>Vibrionales</taxon>
        <taxon>Vibrionaceae</taxon>
        <taxon>Vibrio</taxon>
    </lineage>
</organism>
<dbReference type="PANTHER" id="PTHR44757:SF2">
    <property type="entry name" value="BIOFILM ARCHITECTURE MAINTENANCE PROTEIN MBAA"/>
    <property type="match status" value="1"/>
</dbReference>
<evidence type="ECO:0000259" key="2">
    <source>
        <dbReference type="PROSITE" id="PS50112"/>
    </source>
</evidence>
<dbReference type="Pfam" id="PF00563">
    <property type="entry name" value="EAL"/>
    <property type="match status" value="1"/>
</dbReference>
<dbReference type="Proteomes" id="UP000245362">
    <property type="component" value="Unassembled WGS sequence"/>
</dbReference>
<dbReference type="GO" id="GO:0003824">
    <property type="term" value="F:catalytic activity"/>
    <property type="evidence" value="ECO:0007669"/>
    <property type="project" value="UniProtKB-ARBA"/>
</dbReference>
<dbReference type="RefSeq" id="WP_109320615.1">
    <property type="nucleotide sequence ID" value="NZ_QFWT01000009.1"/>
</dbReference>
<feature type="domain" description="GGDEF" evidence="5">
    <location>
        <begin position="204"/>
        <end position="336"/>
    </location>
</feature>
<dbReference type="InterPro" id="IPR001633">
    <property type="entry name" value="EAL_dom"/>
</dbReference>
<dbReference type="NCBIfam" id="TIGR00229">
    <property type="entry name" value="sensory_box"/>
    <property type="match status" value="1"/>
</dbReference>
<dbReference type="EMBL" id="QFWT01000009">
    <property type="protein sequence ID" value="PWI32475.1"/>
    <property type="molecule type" value="Genomic_DNA"/>
</dbReference>
<comment type="cofactor">
    <cofactor evidence="1">
        <name>Mg(2+)</name>
        <dbReference type="ChEBI" id="CHEBI:18420"/>
    </cofactor>
</comment>
<dbReference type="InterPro" id="IPR043128">
    <property type="entry name" value="Rev_trsase/Diguanyl_cyclase"/>
</dbReference>
<dbReference type="SMART" id="SM00091">
    <property type="entry name" value="PAS"/>
    <property type="match status" value="1"/>
</dbReference>
<sequence length="603" mass="68490">MKYSNDTKPPFKPRLQEVVRGDRELVPFLQSSFIRDCNISDMAVEEKYLLYFSIVKHSSNSVVITDDNMNIVYVNPKFEEMSGYTYHEVLGKTPKILSSNKTPEETYHDMHCTLQAKKQWKGEFVNIRCDGVEYIQEAVISPITNVKGEIVCYLGEKKDITAQKKAEKEVQQLTIFDSLTGLYNRAYFVEEVGRQTALPPVKKNHFSIIFIDLNRFKNINDTYGHLAGDKVLRIISKRLGKTISSDDFIARVGGDEFIITHRNATEESTSQLAKNIVASFHEPVMVNKQEHYLDASLGSAIWPEDGRTLTEILSRADLAMYNAKTLGHNYSPYSSDIGFKYTRELELSRKLHLAIENDRLSLAYQPKVDISTGQIDGMEALLRWDDAELGMISPVEFIPVAEKYKMMTLLGNWVVMAVCKQLNRWENEQKSFNGRVAINLSVQQIEHPRFYEQLLSILNSENISPYKIELEVTESMLVSDPDKIMVLFSRLKSVGFNISIDDFGTGYSSLSYLSKLRVDTLKIDKCFIEEITVDKHEQTIVKSIIELGHNLGLSVIAEGVETTEQLNYLSSLGCDTAQGYLFYKPQPGAKLFSGDHIHALAKV</sequence>
<dbReference type="AlphaFoldDB" id="A0A2U3B6X4"/>
<dbReference type="InterPro" id="IPR029787">
    <property type="entry name" value="Nucleotide_cyclase"/>
</dbReference>
<dbReference type="InterPro" id="IPR052155">
    <property type="entry name" value="Biofilm_reg_signaling"/>
</dbReference>
<dbReference type="InterPro" id="IPR035965">
    <property type="entry name" value="PAS-like_dom_sf"/>
</dbReference>
<feature type="domain" description="EAL" evidence="4">
    <location>
        <begin position="344"/>
        <end position="599"/>
    </location>
</feature>
<dbReference type="InterPro" id="IPR035919">
    <property type="entry name" value="EAL_sf"/>
</dbReference>
<dbReference type="Pfam" id="PF00990">
    <property type="entry name" value="GGDEF"/>
    <property type="match status" value="1"/>
</dbReference>
<dbReference type="CDD" id="cd01948">
    <property type="entry name" value="EAL"/>
    <property type="match status" value="1"/>
</dbReference>
<evidence type="ECO:0000259" key="3">
    <source>
        <dbReference type="PROSITE" id="PS50113"/>
    </source>
</evidence>
<proteinExistence type="predicted"/>
<evidence type="ECO:0000313" key="7">
    <source>
        <dbReference type="Proteomes" id="UP000245362"/>
    </source>
</evidence>
<dbReference type="InterPro" id="IPR000014">
    <property type="entry name" value="PAS"/>
</dbReference>
<dbReference type="PANTHER" id="PTHR44757">
    <property type="entry name" value="DIGUANYLATE CYCLASE DGCP"/>
    <property type="match status" value="1"/>
</dbReference>
<dbReference type="Gene3D" id="3.20.20.450">
    <property type="entry name" value="EAL domain"/>
    <property type="match status" value="1"/>
</dbReference>
<dbReference type="Pfam" id="PF13426">
    <property type="entry name" value="PAS_9"/>
    <property type="match status" value="1"/>
</dbReference>
<dbReference type="CDD" id="cd01949">
    <property type="entry name" value="GGDEF"/>
    <property type="match status" value="1"/>
</dbReference>
<evidence type="ECO:0000259" key="5">
    <source>
        <dbReference type="PROSITE" id="PS50887"/>
    </source>
</evidence>
<dbReference type="SMART" id="SM00052">
    <property type="entry name" value="EAL"/>
    <property type="match status" value="1"/>
</dbReference>
<evidence type="ECO:0000256" key="1">
    <source>
        <dbReference type="ARBA" id="ARBA00001946"/>
    </source>
</evidence>
<dbReference type="PROSITE" id="PS50883">
    <property type="entry name" value="EAL"/>
    <property type="match status" value="1"/>
</dbReference>
<gene>
    <name evidence="6" type="ORF">DI392_15605</name>
</gene>
<dbReference type="Gene3D" id="3.30.70.270">
    <property type="match status" value="1"/>
</dbReference>
<dbReference type="SUPFAM" id="SSF55785">
    <property type="entry name" value="PYP-like sensor domain (PAS domain)"/>
    <property type="match status" value="1"/>
</dbReference>
<evidence type="ECO:0000259" key="4">
    <source>
        <dbReference type="PROSITE" id="PS50883"/>
    </source>
</evidence>
<dbReference type="InterPro" id="IPR000700">
    <property type="entry name" value="PAS-assoc_C"/>
</dbReference>
<evidence type="ECO:0000313" key="6">
    <source>
        <dbReference type="EMBL" id="PWI32475.1"/>
    </source>
</evidence>
<dbReference type="CDD" id="cd00130">
    <property type="entry name" value="PAS"/>
    <property type="match status" value="1"/>
</dbReference>
<protein>
    <submittedName>
        <fullName evidence="6">PAS domain S-box protein</fullName>
    </submittedName>
</protein>
<accession>A0A2U3B6X4</accession>